<reference evidence="6 7" key="1">
    <citation type="submission" date="2015-09" db="EMBL/GenBank/DDBJ databases">
        <title>Identification and resolution of microdiversity through metagenomic sequencing of parallel consortia.</title>
        <authorList>
            <person name="Nelson W.C."/>
            <person name="Romine M.F."/>
            <person name="Lindemann S.R."/>
        </authorList>
    </citation>
    <scope>NUCLEOTIDE SEQUENCE [LARGE SCALE GENOMIC DNA]</scope>
    <source>
        <strain evidence="6">HL-91</strain>
    </source>
</reference>
<dbReference type="GO" id="GO:0000160">
    <property type="term" value="P:phosphorelay signal transduction system"/>
    <property type="evidence" value="ECO:0007669"/>
    <property type="project" value="UniProtKB-KW"/>
</dbReference>
<dbReference type="PANTHER" id="PTHR24421">
    <property type="entry name" value="NITRATE/NITRITE SENSOR PROTEIN NARX-RELATED"/>
    <property type="match status" value="1"/>
</dbReference>
<evidence type="ECO:0000313" key="8">
    <source>
        <dbReference type="Proteomes" id="UP000182045"/>
    </source>
</evidence>
<name>A0A0N8K700_9RHOB</name>
<evidence type="ECO:0000256" key="1">
    <source>
        <dbReference type="ARBA" id="ARBA00022679"/>
    </source>
</evidence>
<keyword evidence="8" id="KW-1185">Reference proteome</keyword>
<evidence type="ECO:0000313" key="7">
    <source>
        <dbReference type="Proteomes" id="UP000050413"/>
    </source>
</evidence>
<dbReference type="InterPro" id="IPR003594">
    <property type="entry name" value="HATPase_dom"/>
</dbReference>
<keyword evidence="3" id="KW-0902">Two-component regulatory system</keyword>
<feature type="domain" description="PAC" evidence="4">
    <location>
        <begin position="319"/>
        <end position="373"/>
    </location>
</feature>
<dbReference type="InterPro" id="IPR050482">
    <property type="entry name" value="Sensor_HK_TwoCompSys"/>
</dbReference>
<dbReference type="Pfam" id="PF08447">
    <property type="entry name" value="PAS_3"/>
    <property type="match status" value="2"/>
</dbReference>
<evidence type="ECO:0000313" key="6">
    <source>
        <dbReference type="EMBL" id="KPP90353.1"/>
    </source>
</evidence>
<dbReference type="InterPro" id="IPR035965">
    <property type="entry name" value="PAS-like_dom_sf"/>
</dbReference>
<dbReference type="Gene3D" id="3.30.450.20">
    <property type="entry name" value="PAS domain"/>
    <property type="match status" value="2"/>
</dbReference>
<dbReference type="AlphaFoldDB" id="A0A0N8K700"/>
<dbReference type="Proteomes" id="UP000050413">
    <property type="component" value="Unassembled WGS sequence"/>
</dbReference>
<dbReference type="NCBIfam" id="TIGR00229">
    <property type="entry name" value="sensory_box"/>
    <property type="match status" value="1"/>
</dbReference>
<organism evidence="6 7">
    <name type="scientific">Roseibaca calidilacus</name>
    <dbReference type="NCBI Taxonomy" id="1666912"/>
    <lineage>
        <taxon>Bacteria</taxon>
        <taxon>Pseudomonadati</taxon>
        <taxon>Pseudomonadota</taxon>
        <taxon>Alphaproteobacteria</taxon>
        <taxon>Rhodobacterales</taxon>
        <taxon>Paracoccaceae</taxon>
        <taxon>Roseinatronobacter</taxon>
    </lineage>
</organism>
<evidence type="ECO:0000313" key="5">
    <source>
        <dbReference type="EMBL" id="CUX80732.1"/>
    </source>
</evidence>
<dbReference type="Pfam" id="PF02518">
    <property type="entry name" value="HATPase_c"/>
    <property type="match status" value="1"/>
</dbReference>
<dbReference type="SMART" id="SM00387">
    <property type="entry name" value="HATPase_c"/>
    <property type="match status" value="1"/>
</dbReference>
<dbReference type="PATRIC" id="fig|1666912.4.peg.1108"/>
<proteinExistence type="predicted"/>
<gene>
    <name evidence="5" type="ORF">Ga0058931_1301</name>
    <name evidence="6" type="ORF">HLUCCA05_13980</name>
</gene>
<accession>A0A0N8K700</accession>
<sequence length="575" mass="64575">MDFVHASQALLDILQTHSDNMPALSRLFPSVVHPEDRAFFADLLRNAAFQLQPVTWEGRLVVAREVKSVRLDLSPPPSGDLKRIWMGVLQDLTDVKAPQDRFESVLDAAQAYTWRRDMHSGQSQFGSRWARFAKHDNGETNLPSDDWLAKVHPDDASKVRAQVQALERGEVDHYTLLYRRQLEDGSWVWLRVHAGISERDEAGVPTALSGVIFDVTAEMEERGRSAAENRELRGELYDTQLALERTAYEITENIRVGTYTMVLKPGDDLAYLGFMSRRFLEITGLEEAEVRADPLRAFACVHPDDYDDFVQKNAHAFVRRLPFREETRLLVKGQLRWVVAESIPRQKEDGTWIWEGVIQDITSQKVSEQALRRANRDLVQIASAKARAAEREAFLKDIHDGFGNQLAIGKLRLRRGAVPVEQAVEIIDDCLADLRLLIDSLDAEGENLWSVLSALSERLDARTRSLPITLEWDIEAAGDIHLPPRDMLQAARIVQEAVSNALRHAGASVISTAVRVEKGRSIIEVSDDGKGFDLAQASTGRGLNNMRARAEQRGWQLDIASDSSGTSITLHLEQG</sequence>
<protein>
    <submittedName>
        <fullName evidence="5">PAS domain S-box-containing protein</fullName>
    </submittedName>
    <submittedName>
        <fullName evidence="6">Two component signal transduction system histidine kinase with PAS sensory domain</fullName>
    </submittedName>
</protein>
<evidence type="ECO:0000256" key="2">
    <source>
        <dbReference type="ARBA" id="ARBA00022777"/>
    </source>
</evidence>
<dbReference type="InterPro" id="IPR000700">
    <property type="entry name" value="PAS-assoc_C"/>
</dbReference>
<dbReference type="EMBL" id="LJSG01000018">
    <property type="protein sequence ID" value="KPP90353.1"/>
    <property type="molecule type" value="Genomic_DNA"/>
</dbReference>
<dbReference type="RefSeq" id="WP_072245615.1">
    <property type="nucleotide sequence ID" value="NZ_FBYC01000004.1"/>
</dbReference>
<dbReference type="GO" id="GO:0016301">
    <property type="term" value="F:kinase activity"/>
    <property type="evidence" value="ECO:0007669"/>
    <property type="project" value="UniProtKB-KW"/>
</dbReference>
<dbReference type="SUPFAM" id="SSF55785">
    <property type="entry name" value="PYP-like sensor domain (PAS domain)"/>
    <property type="match status" value="2"/>
</dbReference>
<dbReference type="InterPro" id="IPR000014">
    <property type="entry name" value="PAS"/>
</dbReference>
<keyword evidence="1" id="KW-0808">Transferase</keyword>
<reference evidence="5 8" key="2">
    <citation type="submission" date="2016-01" db="EMBL/GenBank/DDBJ databases">
        <authorList>
            <person name="Varghese N."/>
        </authorList>
    </citation>
    <scope>NUCLEOTIDE SEQUENCE [LARGE SCALE GENOMIC DNA]</scope>
    <source>
        <strain evidence="5 8">HL-91</strain>
    </source>
</reference>
<dbReference type="EMBL" id="FBYC01000004">
    <property type="protein sequence ID" value="CUX80732.1"/>
    <property type="molecule type" value="Genomic_DNA"/>
</dbReference>
<dbReference type="STRING" id="1666912.Ga0058931_1301"/>
<dbReference type="Gene3D" id="3.30.565.10">
    <property type="entry name" value="Histidine kinase-like ATPase, C-terminal domain"/>
    <property type="match status" value="1"/>
</dbReference>
<dbReference type="InterPro" id="IPR036890">
    <property type="entry name" value="HATPase_C_sf"/>
</dbReference>
<dbReference type="CDD" id="cd00130">
    <property type="entry name" value="PAS"/>
    <property type="match status" value="1"/>
</dbReference>
<dbReference type="SUPFAM" id="SSF55874">
    <property type="entry name" value="ATPase domain of HSP90 chaperone/DNA topoisomerase II/histidine kinase"/>
    <property type="match status" value="1"/>
</dbReference>
<evidence type="ECO:0000259" key="4">
    <source>
        <dbReference type="PROSITE" id="PS50113"/>
    </source>
</evidence>
<comment type="caution">
    <text evidence="6">The sequence shown here is derived from an EMBL/GenBank/DDBJ whole genome shotgun (WGS) entry which is preliminary data.</text>
</comment>
<dbReference type="InterPro" id="IPR013655">
    <property type="entry name" value="PAS_fold_3"/>
</dbReference>
<dbReference type="Proteomes" id="UP000182045">
    <property type="component" value="Unassembled WGS sequence"/>
</dbReference>
<dbReference type="PROSITE" id="PS50113">
    <property type="entry name" value="PAC"/>
    <property type="match status" value="1"/>
</dbReference>
<evidence type="ECO:0000256" key="3">
    <source>
        <dbReference type="ARBA" id="ARBA00023012"/>
    </source>
</evidence>
<dbReference type="CDD" id="cd16917">
    <property type="entry name" value="HATPase_UhpB-NarQ-NarX-like"/>
    <property type="match status" value="1"/>
</dbReference>
<keyword evidence="2 6" id="KW-0418">Kinase</keyword>